<feature type="transmembrane region" description="Helical" evidence="8">
    <location>
        <begin position="29"/>
        <end position="54"/>
    </location>
</feature>
<keyword evidence="5 8" id="KW-1133">Transmembrane helix</keyword>
<dbReference type="AlphaFoldDB" id="A0AAE1IQ67"/>
<name>A0AAE1IQ67_9FABA</name>
<evidence type="ECO:0000256" key="4">
    <source>
        <dbReference type="ARBA" id="ARBA00022692"/>
    </source>
</evidence>
<keyword evidence="3 7" id="KW-0813">Transport</keyword>
<dbReference type="GO" id="GO:0016020">
    <property type="term" value="C:membrane"/>
    <property type="evidence" value="ECO:0007669"/>
    <property type="project" value="UniProtKB-SubCell"/>
</dbReference>
<dbReference type="InterPro" id="IPR005829">
    <property type="entry name" value="Sugar_transporter_CS"/>
</dbReference>
<dbReference type="PRINTS" id="PR00171">
    <property type="entry name" value="SUGRTRNSPORT"/>
</dbReference>
<evidence type="ECO:0000259" key="9">
    <source>
        <dbReference type="PROSITE" id="PS50850"/>
    </source>
</evidence>
<evidence type="ECO:0000256" key="6">
    <source>
        <dbReference type="ARBA" id="ARBA00023136"/>
    </source>
</evidence>
<dbReference type="CDD" id="cd17360">
    <property type="entry name" value="MFS_HMIT_like"/>
    <property type="match status" value="1"/>
</dbReference>
<dbReference type="InterPro" id="IPR003663">
    <property type="entry name" value="Sugar/inositol_transpt"/>
</dbReference>
<sequence>MEGGVPRVDASAFQALLSLSTKNPYVLRLAFSAGLGGFLFGYDTGVISGALLYIRDAFPAVARSAWLQGAVVSFALIGAVIGSLVGGWFNDRFGRKKAIKIAAFLFFVGALIMGAAPNPGALLAGRFVVGLGVGAASMTAPLYISEASPTKVRGALVSLNSFLITGAQFLSYVINLGFAHATGTWRWMLGVAAVPGLIQFILMFWLPESPRWLYRKGRDEEAKVILRKIYDPSEVEAEIEALEESVQKEMKESESASKVGIWKMLKNTAVRRALYAGMGLQIFQQFVGINTVMYYSPTIIQLAGITSNQTALLLSLITSGLNAFGSILSIFFIEKIGRKKLVLISLFGCTLSLCIIFAPFYVTETHSPAISPISTSHFNGTCPSFDIAMKSNTPYDCNKCLKASPTCGFCADPSNKLSPGVCLVLNDNSKKQCQAQSSWYTQGCPSNLGWLAILGLSLYIISFSPGMGTVPWVVNSEIYPLRYRGVCGGMGATAVWVSNLVVSQLFLVMTKSIGTAWTFMIFGFVSFIGIFFALIFLPETKGLPIEEVEAMLEQRPVHFRFWKKNPSPSPVPV</sequence>
<feature type="transmembrane region" description="Helical" evidence="8">
    <location>
        <begin position="515"/>
        <end position="537"/>
    </location>
</feature>
<dbReference type="PROSITE" id="PS00217">
    <property type="entry name" value="SUGAR_TRANSPORT_2"/>
    <property type="match status" value="1"/>
</dbReference>
<dbReference type="SUPFAM" id="SSF103473">
    <property type="entry name" value="MFS general substrate transporter"/>
    <property type="match status" value="1"/>
</dbReference>
<dbReference type="Gene3D" id="1.20.1250.20">
    <property type="entry name" value="MFS general substrate transporter like domains"/>
    <property type="match status" value="2"/>
</dbReference>
<feature type="domain" description="Major facilitator superfamily (MFS) profile" evidence="9">
    <location>
        <begin position="29"/>
        <end position="541"/>
    </location>
</feature>
<feature type="transmembrane region" description="Helical" evidence="8">
    <location>
        <begin position="66"/>
        <end position="89"/>
    </location>
</feature>
<feature type="transmembrane region" description="Helical" evidence="8">
    <location>
        <begin position="311"/>
        <end position="334"/>
    </location>
</feature>
<keyword evidence="11" id="KW-1185">Reference proteome</keyword>
<keyword evidence="4 8" id="KW-0812">Transmembrane</keyword>
<evidence type="ECO:0000256" key="8">
    <source>
        <dbReference type="SAM" id="Phobius"/>
    </source>
</evidence>
<evidence type="ECO:0000256" key="2">
    <source>
        <dbReference type="ARBA" id="ARBA00010992"/>
    </source>
</evidence>
<feature type="transmembrane region" description="Helical" evidence="8">
    <location>
        <begin position="273"/>
        <end position="296"/>
    </location>
</feature>
<feature type="transmembrane region" description="Helical" evidence="8">
    <location>
        <begin position="341"/>
        <end position="362"/>
    </location>
</feature>
<evidence type="ECO:0000256" key="7">
    <source>
        <dbReference type="RuleBase" id="RU003346"/>
    </source>
</evidence>
<reference evidence="10" key="1">
    <citation type="submission" date="2023-10" db="EMBL/GenBank/DDBJ databases">
        <title>Chromosome-level genome of the transformable northern wattle, Acacia crassicarpa.</title>
        <authorList>
            <person name="Massaro I."/>
            <person name="Sinha N.R."/>
            <person name="Poethig S."/>
            <person name="Leichty A.R."/>
        </authorList>
    </citation>
    <scope>NUCLEOTIDE SEQUENCE</scope>
    <source>
        <strain evidence="10">Acra3RX</strain>
        <tissue evidence="10">Leaf</tissue>
    </source>
</reference>
<feature type="transmembrane region" description="Helical" evidence="8">
    <location>
        <begin position="101"/>
        <end position="117"/>
    </location>
</feature>
<evidence type="ECO:0000256" key="1">
    <source>
        <dbReference type="ARBA" id="ARBA00004141"/>
    </source>
</evidence>
<dbReference type="Pfam" id="PF00083">
    <property type="entry name" value="Sugar_tr"/>
    <property type="match status" value="2"/>
</dbReference>
<feature type="transmembrane region" description="Helical" evidence="8">
    <location>
        <begin position="185"/>
        <end position="206"/>
    </location>
</feature>
<feature type="transmembrane region" description="Helical" evidence="8">
    <location>
        <begin position="448"/>
        <end position="474"/>
    </location>
</feature>
<dbReference type="PROSITE" id="PS50850">
    <property type="entry name" value="MFS"/>
    <property type="match status" value="1"/>
</dbReference>
<organism evidence="10 11">
    <name type="scientific">Acacia crassicarpa</name>
    <name type="common">northern wattle</name>
    <dbReference type="NCBI Taxonomy" id="499986"/>
    <lineage>
        <taxon>Eukaryota</taxon>
        <taxon>Viridiplantae</taxon>
        <taxon>Streptophyta</taxon>
        <taxon>Embryophyta</taxon>
        <taxon>Tracheophyta</taxon>
        <taxon>Spermatophyta</taxon>
        <taxon>Magnoliopsida</taxon>
        <taxon>eudicotyledons</taxon>
        <taxon>Gunneridae</taxon>
        <taxon>Pentapetalae</taxon>
        <taxon>rosids</taxon>
        <taxon>fabids</taxon>
        <taxon>Fabales</taxon>
        <taxon>Fabaceae</taxon>
        <taxon>Caesalpinioideae</taxon>
        <taxon>mimosoid clade</taxon>
        <taxon>Acacieae</taxon>
        <taxon>Acacia</taxon>
    </lineage>
</organism>
<feature type="transmembrane region" description="Helical" evidence="8">
    <location>
        <begin position="123"/>
        <end position="144"/>
    </location>
</feature>
<comment type="similarity">
    <text evidence="2 7">Belongs to the major facilitator superfamily. Sugar transporter (TC 2.A.1.1) family.</text>
</comment>
<proteinExistence type="inferred from homology"/>
<dbReference type="Proteomes" id="UP001293593">
    <property type="component" value="Unassembled WGS sequence"/>
</dbReference>
<dbReference type="GO" id="GO:0005366">
    <property type="term" value="F:myo-inositol:proton symporter activity"/>
    <property type="evidence" value="ECO:0007669"/>
    <property type="project" value="TreeGrafter"/>
</dbReference>
<dbReference type="FunFam" id="1.20.1250.20:FF:000121">
    <property type="entry name" value="Probable inositol transporter 2"/>
    <property type="match status" value="1"/>
</dbReference>
<gene>
    <name evidence="10" type="ORF">QN277_009928</name>
</gene>
<evidence type="ECO:0000313" key="10">
    <source>
        <dbReference type="EMBL" id="KAK4254565.1"/>
    </source>
</evidence>
<accession>A0AAE1IQ67</accession>
<feature type="transmembrane region" description="Helical" evidence="8">
    <location>
        <begin position="156"/>
        <end position="179"/>
    </location>
</feature>
<evidence type="ECO:0000256" key="5">
    <source>
        <dbReference type="ARBA" id="ARBA00022989"/>
    </source>
</evidence>
<dbReference type="InterPro" id="IPR020846">
    <property type="entry name" value="MFS_dom"/>
</dbReference>
<dbReference type="InterPro" id="IPR050814">
    <property type="entry name" value="Myo-inositol_Transporter"/>
</dbReference>
<comment type="subcellular location">
    <subcellularLocation>
        <location evidence="1">Membrane</location>
        <topology evidence="1">Multi-pass membrane protein</topology>
    </subcellularLocation>
</comment>
<dbReference type="NCBIfam" id="TIGR00879">
    <property type="entry name" value="SP"/>
    <property type="match status" value="1"/>
</dbReference>
<dbReference type="PANTHER" id="PTHR48020">
    <property type="entry name" value="PROTON MYO-INOSITOL COTRANSPORTER"/>
    <property type="match status" value="1"/>
</dbReference>
<dbReference type="PROSITE" id="PS00216">
    <property type="entry name" value="SUGAR_TRANSPORT_1"/>
    <property type="match status" value="1"/>
</dbReference>
<evidence type="ECO:0000256" key="3">
    <source>
        <dbReference type="ARBA" id="ARBA00022448"/>
    </source>
</evidence>
<dbReference type="PANTHER" id="PTHR48020:SF38">
    <property type="entry name" value="INOSITOL TRANSPORTER 2-RELATED"/>
    <property type="match status" value="1"/>
</dbReference>
<dbReference type="EMBL" id="JAWXYG010000014">
    <property type="protein sequence ID" value="KAK4254565.1"/>
    <property type="molecule type" value="Genomic_DNA"/>
</dbReference>
<evidence type="ECO:0000313" key="11">
    <source>
        <dbReference type="Proteomes" id="UP001293593"/>
    </source>
</evidence>
<dbReference type="InterPro" id="IPR005828">
    <property type="entry name" value="MFS_sugar_transport-like"/>
</dbReference>
<comment type="caution">
    <text evidence="10">The sequence shown here is derived from an EMBL/GenBank/DDBJ whole genome shotgun (WGS) entry which is preliminary data.</text>
</comment>
<feature type="transmembrane region" description="Helical" evidence="8">
    <location>
        <begin position="486"/>
        <end position="509"/>
    </location>
</feature>
<keyword evidence="6 8" id="KW-0472">Membrane</keyword>
<protein>
    <recommendedName>
        <fullName evidence="9">Major facilitator superfamily (MFS) profile domain-containing protein</fullName>
    </recommendedName>
</protein>
<dbReference type="InterPro" id="IPR036259">
    <property type="entry name" value="MFS_trans_sf"/>
</dbReference>